<feature type="domain" description="Radical SAM core" evidence="16">
    <location>
        <begin position="98"/>
        <end position="316"/>
    </location>
</feature>
<keyword evidence="9 15" id="KW-0663">Pyridoxal phosphate</keyword>
<dbReference type="SFLD" id="SFLDG01070">
    <property type="entry name" value="PLP-dependent"/>
    <property type="match status" value="1"/>
</dbReference>
<evidence type="ECO:0000256" key="1">
    <source>
        <dbReference type="ARBA" id="ARBA00001352"/>
    </source>
</evidence>
<comment type="cofactor">
    <cofactor evidence="3">
        <name>[4Fe-4S] cluster</name>
        <dbReference type="ChEBI" id="CHEBI:49883"/>
    </cofactor>
</comment>
<evidence type="ECO:0000256" key="8">
    <source>
        <dbReference type="ARBA" id="ARBA00022723"/>
    </source>
</evidence>
<evidence type="ECO:0000256" key="4">
    <source>
        <dbReference type="ARBA" id="ARBA00008703"/>
    </source>
</evidence>
<name>A0A2S0VNM1_9ALTE</name>
<dbReference type="InterPro" id="IPR007197">
    <property type="entry name" value="rSAM"/>
</dbReference>
<evidence type="ECO:0000256" key="10">
    <source>
        <dbReference type="ARBA" id="ARBA00023004"/>
    </source>
</evidence>
<keyword evidence="12" id="KW-0413">Isomerase</keyword>
<keyword evidence="6 14" id="KW-0004">4Fe-4S</keyword>
<accession>A0A2S0VNM1</accession>
<dbReference type="GO" id="GO:0016853">
    <property type="term" value="F:isomerase activity"/>
    <property type="evidence" value="ECO:0007669"/>
    <property type="project" value="UniProtKB-KW"/>
</dbReference>
<dbReference type="GO" id="GO:0051539">
    <property type="term" value="F:4 iron, 4 sulfur cluster binding"/>
    <property type="evidence" value="ECO:0007669"/>
    <property type="project" value="UniProtKB-KW"/>
</dbReference>
<dbReference type="NCBIfam" id="TIGR00238">
    <property type="entry name" value="KamA family radical SAM protein"/>
    <property type="match status" value="1"/>
</dbReference>
<dbReference type="InterPro" id="IPR013785">
    <property type="entry name" value="Aldolase_TIM"/>
</dbReference>
<feature type="binding site" evidence="14">
    <location>
        <position position="116"/>
    </location>
    <ligand>
        <name>[4Fe-4S] cluster</name>
        <dbReference type="ChEBI" id="CHEBI:49883"/>
        <note>4Fe-4S-S-AdoMet</note>
    </ligand>
</feature>
<proteinExistence type="inferred from homology"/>
<feature type="binding site" evidence="14">
    <location>
        <position position="112"/>
    </location>
    <ligand>
        <name>[4Fe-4S] cluster</name>
        <dbReference type="ChEBI" id="CHEBI:49883"/>
        <note>4Fe-4S-S-AdoMet</note>
    </ligand>
</feature>
<evidence type="ECO:0000256" key="14">
    <source>
        <dbReference type="PIRSR" id="PIRSR004911-1"/>
    </source>
</evidence>
<dbReference type="SUPFAM" id="SSF102114">
    <property type="entry name" value="Radical SAM enzymes"/>
    <property type="match status" value="1"/>
</dbReference>
<dbReference type="InterPro" id="IPR058240">
    <property type="entry name" value="rSAM_sf"/>
</dbReference>
<dbReference type="CDD" id="cd01335">
    <property type="entry name" value="Radical_SAM"/>
    <property type="match status" value="1"/>
</dbReference>
<evidence type="ECO:0000256" key="3">
    <source>
        <dbReference type="ARBA" id="ARBA00001966"/>
    </source>
</evidence>
<dbReference type="SFLD" id="SFLDS00029">
    <property type="entry name" value="Radical_SAM"/>
    <property type="match status" value="1"/>
</dbReference>
<dbReference type="PANTHER" id="PTHR30538:SF1">
    <property type="entry name" value="L-LYSINE 2,3-AMINOMUTASE"/>
    <property type="match status" value="1"/>
</dbReference>
<dbReference type="Proteomes" id="UP000244441">
    <property type="component" value="Chromosome"/>
</dbReference>
<evidence type="ECO:0000313" key="18">
    <source>
        <dbReference type="Proteomes" id="UP000244441"/>
    </source>
</evidence>
<evidence type="ECO:0000256" key="5">
    <source>
        <dbReference type="ARBA" id="ARBA00022363"/>
    </source>
</evidence>
<keyword evidence="10" id="KW-0408">Iron</keyword>
<feature type="binding site" evidence="14">
    <location>
        <position position="119"/>
    </location>
    <ligand>
        <name>[4Fe-4S] cluster</name>
        <dbReference type="ChEBI" id="CHEBI:49883"/>
        <note>4Fe-4S-S-AdoMet</note>
    </ligand>
</feature>
<dbReference type="SFLD" id="SFLDF00314">
    <property type="entry name" value="L-lysine_2_3-aminomutase_(yjeK"/>
    <property type="match status" value="1"/>
</dbReference>
<gene>
    <name evidence="17" type="primary">epmB</name>
    <name evidence="17" type="ORF">C2869_04885</name>
</gene>
<comment type="cofactor">
    <cofactor evidence="2 15">
        <name>pyridoxal 5'-phosphate</name>
        <dbReference type="ChEBI" id="CHEBI:597326"/>
    </cofactor>
</comment>
<comment type="similarity">
    <text evidence="4">Belongs to the radical SAM superfamily. KamA family.</text>
</comment>
<dbReference type="EMBL" id="CP026604">
    <property type="protein sequence ID" value="AWB65815.1"/>
    <property type="molecule type" value="Genomic_DNA"/>
</dbReference>
<evidence type="ECO:0000256" key="9">
    <source>
        <dbReference type="ARBA" id="ARBA00022898"/>
    </source>
</evidence>
<keyword evidence="7" id="KW-0949">S-adenosyl-L-methionine</keyword>
<dbReference type="OrthoDB" id="9770937at2"/>
<dbReference type="InterPro" id="IPR003739">
    <property type="entry name" value="Lys_aminomutase/Glu_NH3_mut"/>
</dbReference>
<evidence type="ECO:0000256" key="15">
    <source>
        <dbReference type="PIRSR" id="PIRSR603739-50"/>
    </source>
</evidence>
<dbReference type="InterPro" id="IPR022462">
    <property type="entry name" value="EpmB"/>
</dbReference>
<evidence type="ECO:0000256" key="12">
    <source>
        <dbReference type="ARBA" id="ARBA00023235"/>
    </source>
</evidence>
<protein>
    <recommendedName>
        <fullName evidence="5">L-lysine 2,3-aminomutase</fullName>
    </recommendedName>
    <alternativeName>
        <fullName evidence="13">EF-P post-translational modification enzyme B</fullName>
    </alternativeName>
</protein>
<keyword evidence="11 14" id="KW-0411">Iron-sulfur</keyword>
<evidence type="ECO:0000313" key="17">
    <source>
        <dbReference type="EMBL" id="AWB65815.1"/>
    </source>
</evidence>
<dbReference type="GO" id="GO:0046872">
    <property type="term" value="F:metal ion binding"/>
    <property type="evidence" value="ECO:0007669"/>
    <property type="project" value="UniProtKB-KW"/>
</dbReference>
<dbReference type="AlphaFoldDB" id="A0A2S0VNM1"/>
<evidence type="ECO:0000256" key="7">
    <source>
        <dbReference type="ARBA" id="ARBA00022691"/>
    </source>
</evidence>
<dbReference type="PANTHER" id="PTHR30538">
    <property type="entry name" value="LYSINE 2,3-AMINOMUTASE-RELATED"/>
    <property type="match status" value="1"/>
</dbReference>
<reference evidence="17 18" key="1">
    <citation type="submission" date="2018-01" db="EMBL/GenBank/DDBJ databases">
        <title>Genome sequence of a Cantenovulum-like bacteria.</title>
        <authorList>
            <person name="Tan W.R."/>
            <person name="Lau N.-S."/>
            <person name="Go F."/>
            <person name="Amirul A.-A.A."/>
        </authorList>
    </citation>
    <scope>NUCLEOTIDE SEQUENCE [LARGE SCALE GENOMIC DNA]</scope>
    <source>
        <strain evidence="17 18">CCB-QB4</strain>
    </source>
</reference>
<keyword evidence="8 14" id="KW-0479">Metal-binding</keyword>
<dbReference type="Gene3D" id="3.20.20.70">
    <property type="entry name" value="Aldolase class I"/>
    <property type="match status" value="1"/>
</dbReference>
<keyword evidence="18" id="KW-1185">Reference proteome</keyword>
<evidence type="ECO:0000256" key="6">
    <source>
        <dbReference type="ARBA" id="ARBA00022485"/>
    </source>
</evidence>
<dbReference type="KEGG" id="cate:C2869_04885"/>
<dbReference type="Pfam" id="PF04055">
    <property type="entry name" value="Radical_SAM"/>
    <property type="match status" value="1"/>
</dbReference>
<evidence type="ECO:0000256" key="11">
    <source>
        <dbReference type="ARBA" id="ARBA00023014"/>
    </source>
</evidence>
<evidence type="ECO:0000256" key="2">
    <source>
        <dbReference type="ARBA" id="ARBA00001933"/>
    </source>
</evidence>
<dbReference type="NCBIfam" id="TIGR03821">
    <property type="entry name" value="EFP_modif_epmB"/>
    <property type="match status" value="1"/>
</dbReference>
<evidence type="ECO:0000259" key="16">
    <source>
        <dbReference type="PROSITE" id="PS51918"/>
    </source>
</evidence>
<feature type="modified residue" description="N6-(pyridoxal phosphate)lysine" evidence="15">
    <location>
        <position position="324"/>
    </location>
</feature>
<dbReference type="PROSITE" id="PS51918">
    <property type="entry name" value="RADICAL_SAM"/>
    <property type="match status" value="1"/>
</dbReference>
<comment type="catalytic activity">
    <reaction evidence="1">
        <text>L-lysine = D-beta-lysine</text>
        <dbReference type="Rhea" id="RHEA:44148"/>
        <dbReference type="ChEBI" id="CHEBI:32551"/>
        <dbReference type="ChEBI" id="CHEBI:84138"/>
    </reaction>
</comment>
<evidence type="ECO:0000256" key="13">
    <source>
        <dbReference type="ARBA" id="ARBA00030756"/>
    </source>
</evidence>
<dbReference type="RefSeq" id="WP_108601889.1">
    <property type="nucleotide sequence ID" value="NZ_CP026604.1"/>
</dbReference>
<organism evidence="17 18">
    <name type="scientific">Saccharobesus litoralis</name>
    <dbReference type="NCBI Taxonomy" id="2172099"/>
    <lineage>
        <taxon>Bacteria</taxon>
        <taxon>Pseudomonadati</taxon>
        <taxon>Pseudomonadota</taxon>
        <taxon>Gammaproteobacteria</taxon>
        <taxon>Alteromonadales</taxon>
        <taxon>Alteromonadaceae</taxon>
        <taxon>Saccharobesus</taxon>
    </lineage>
</organism>
<dbReference type="PIRSF" id="PIRSF004911">
    <property type="entry name" value="DUF160"/>
    <property type="match status" value="1"/>
</dbReference>
<sequence length="332" mass="37567">MTIFEACWQKELANSFTDPIKLLDFLHISTENVADDAAARKLFPLRVPRPFAEKMQKGNVNDPLLKQVMTSAQEFSPALGYSDDPLQEHDGVIPGLLHKYKSRVLMIVKGGCAVNCRYCFRRHFPYQDNPGNLANWRKAADYVAKRPEINEVILSGGDPLMAKDEQLQQLFALFESISHVKRIRIHTRLPVVLPQRISNGLVALLTSSNKKVIVVNHINHPQEIDRLFVQAMDKLQHANITLLNQAVLLKGVNDTVELQVALSEALFAAGILPYYLHLFDRVTGAAHFEVDDNIAQQIYQGMLAELPGFLMPKWTREVPERSSKTPIHYKNI</sequence>